<name>A0A6J5T9L4_9CAUD</name>
<gene>
    <name evidence="1" type="ORF">UFOVP71_124</name>
</gene>
<sequence length="235" mass="27380">MKLRDYMSQILVWKSDADGKLFEDKTKYTTHLRKLARERTKTRKIAEMRKTRDQFLLDIGNTVTSISELEQFVANNWSWFFLNGLSRQWSSDKKSHKDVHTLIEFKLERMYWNANVSNTHAAPRNGGITNWSREDDKPKGYPGWSGRLVLRVRTPQKTYNRKPYYEDGFGSDYFAETTIFTGTGGGGGCTDGVTEYGYDVKLFAVDFPKMTESLVHDQFEEVLRGERQYLDYCPT</sequence>
<accession>A0A6J5T9L4</accession>
<reference evidence="1" key="1">
    <citation type="submission" date="2020-05" db="EMBL/GenBank/DDBJ databases">
        <authorList>
            <person name="Chiriac C."/>
            <person name="Salcher M."/>
            <person name="Ghai R."/>
            <person name="Kavagutti S V."/>
        </authorList>
    </citation>
    <scope>NUCLEOTIDE SEQUENCE</scope>
</reference>
<evidence type="ECO:0000313" key="1">
    <source>
        <dbReference type="EMBL" id="CAB4241586.1"/>
    </source>
</evidence>
<protein>
    <submittedName>
        <fullName evidence="1">Uncharacterized protein</fullName>
    </submittedName>
</protein>
<proteinExistence type="predicted"/>
<dbReference type="EMBL" id="LR797824">
    <property type="protein sequence ID" value="CAB4241586.1"/>
    <property type="molecule type" value="Genomic_DNA"/>
</dbReference>
<organism evidence="1">
    <name type="scientific">uncultured Caudovirales phage</name>
    <dbReference type="NCBI Taxonomy" id="2100421"/>
    <lineage>
        <taxon>Viruses</taxon>
        <taxon>Duplodnaviria</taxon>
        <taxon>Heunggongvirae</taxon>
        <taxon>Uroviricota</taxon>
        <taxon>Caudoviricetes</taxon>
        <taxon>Peduoviridae</taxon>
        <taxon>Maltschvirus</taxon>
        <taxon>Maltschvirus maltsch</taxon>
    </lineage>
</organism>